<dbReference type="Pfam" id="PF05635">
    <property type="entry name" value="23S_rRNA_IVP"/>
    <property type="match status" value="1"/>
</dbReference>
<dbReference type="NCBIfam" id="TIGR02436">
    <property type="entry name" value="four helix bundle protein"/>
    <property type="match status" value="1"/>
</dbReference>
<organism evidence="1 2">
    <name type="scientific">candidate division WOR-1 bacterium RIFCSPHIGHO2_01_FULL_53_15</name>
    <dbReference type="NCBI Taxonomy" id="1802564"/>
    <lineage>
        <taxon>Bacteria</taxon>
        <taxon>Bacillati</taxon>
        <taxon>Saganbacteria</taxon>
    </lineage>
</organism>
<dbReference type="PANTHER" id="PTHR38471">
    <property type="entry name" value="FOUR HELIX BUNDLE PROTEIN"/>
    <property type="match status" value="1"/>
</dbReference>
<dbReference type="AlphaFoldDB" id="A0A1F4Q1D5"/>
<dbReference type="CDD" id="cd16377">
    <property type="entry name" value="23S_rRNA_IVP_like"/>
    <property type="match status" value="1"/>
</dbReference>
<dbReference type="InterPro" id="IPR036583">
    <property type="entry name" value="23S_rRNA_IVS_sf"/>
</dbReference>
<protein>
    <recommendedName>
        <fullName evidence="3">Four helix bundle protein</fullName>
    </recommendedName>
</protein>
<dbReference type="SUPFAM" id="SSF158446">
    <property type="entry name" value="IVS-encoded protein-like"/>
    <property type="match status" value="1"/>
</dbReference>
<dbReference type="EMBL" id="METM01000021">
    <property type="protein sequence ID" value="OGB89689.1"/>
    <property type="molecule type" value="Genomic_DNA"/>
</dbReference>
<proteinExistence type="predicted"/>
<evidence type="ECO:0008006" key="3">
    <source>
        <dbReference type="Google" id="ProtNLM"/>
    </source>
</evidence>
<comment type="caution">
    <text evidence="1">The sequence shown here is derived from an EMBL/GenBank/DDBJ whole genome shotgun (WGS) entry which is preliminary data.</text>
</comment>
<dbReference type="PANTHER" id="PTHR38471:SF2">
    <property type="entry name" value="FOUR HELIX BUNDLE PROTEIN"/>
    <property type="match status" value="1"/>
</dbReference>
<gene>
    <name evidence="1" type="ORF">A2625_06140</name>
</gene>
<name>A0A1F4Q1D5_UNCSA</name>
<dbReference type="InterPro" id="IPR012657">
    <property type="entry name" value="23S_rRNA-intervening_sequence"/>
</dbReference>
<dbReference type="Gene3D" id="1.20.1440.60">
    <property type="entry name" value="23S rRNA-intervening sequence"/>
    <property type="match status" value="1"/>
</dbReference>
<sequence>MSFRFLNFPVYKDIKKYIGNIYSLSSKFPKDEQFGLTNQLRRAATSIALNLAEGSDRGSDADFKRFIQMSIGSVNETVAIFDIALERSFIDQVNCAIIISQAESIVKQLSAFRQALKSR</sequence>
<reference evidence="1 2" key="1">
    <citation type="journal article" date="2016" name="Nat. Commun.">
        <title>Thousands of microbial genomes shed light on interconnected biogeochemical processes in an aquifer system.</title>
        <authorList>
            <person name="Anantharaman K."/>
            <person name="Brown C.T."/>
            <person name="Hug L.A."/>
            <person name="Sharon I."/>
            <person name="Castelle C.J."/>
            <person name="Probst A.J."/>
            <person name="Thomas B.C."/>
            <person name="Singh A."/>
            <person name="Wilkins M.J."/>
            <person name="Karaoz U."/>
            <person name="Brodie E.L."/>
            <person name="Williams K.H."/>
            <person name="Hubbard S.S."/>
            <person name="Banfield J.F."/>
        </authorList>
    </citation>
    <scope>NUCLEOTIDE SEQUENCE [LARGE SCALE GENOMIC DNA]</scope>
</reference>
<evidence type="ECO:0000313" key="2">
    <source>
        <dbReference type="Proteomes" id="UP000178724"/>
    </source>
</evidence>
<evidence type="ECO:0000313" key="1">
    <source>
        <dbReference type="EMBL" id="OGB89689.1"/>
    </source>
</evidence>
<dbReference type="Proteomes" id="UP000178724">
    <property type="component" value="Unassembled WGS sequence"/>
</dbReference>
<accession>A0A1F4Q1D5</accession>